<dbReference type="OrthoDB" id="295652at2157"/>
<dbReference type="EMBL" id="NSKC01000019">
    <property type="protein sequence ID" value="PAU77776.1"/>
    <property type="molecule type" value="Genomic_DNA"/>
</dbReference>
<name>A0A2A2EX89_9EURY</name>
<evidence type="ECO:0000313" key="3">
    <source>
        <dbReference type="Proteomes" id="UP000218083"/>
    </source>
</evidence>
<dbReference type="Pfam" id="PF24035">
    <property type="entry name" value="DUF7344"/>
    <property type="match status" value="1"/>
</dbReference>
<gene>
    <name evidence="2" type="ORF">CK500_16445</name>
</gene>
<evidence type="ECO:0000313" key="2">
    <source>
        <dbReference type="EMBL" id="PAU77776.1"/>
    </source>
</evidence>
<sequence length="132" mass="14381">MSDNDPYDGPGEADALPLYRKTDLFYLLSHHRKRAVVLTLAAAPWSRVHLRQLAEALTLLEADAEHQTLSTAQVRTVRTNLKRSHLPPLIQAGVIAWDDDQTDVLVPGPAFASALHTLTTAGHSLARSPSDG</sequence>
<dbReference type="AlphaFoldDB" id="A0A2A2EX89"/>
<organism evidence="2 3">
    <name type="scientific">Halorubrum salipaludis</name>
    <dbReference type="NCBI Taxonomy" id="2032630"/>
    <lineage>
        <taxon>Archaea</taxon>
        <taxon>Methanobacteriati</taxon>
        <taxon>Methanobacteriota</taxon>
        <taxon>Stenosarchaea group</taxon>
        <taxon>Halobacteria</taxon>
        <taxon>Halobacteriales</taxon>
        <taxon>Haloferacaceae</taxon>
        <taxon>Halorubrum</taxon>
    </lineage>
</organism>
<accession>A0A2A2EX89</accession>
<protein>
    <recommendedName>
        <fullName evidence="1">DUF7344 domain-containing protein</fullName>
    </recommendedName>
</protein>
<keyword evidence="3" id="KW-1185">Reference proteome</keyword>
<comment type="caution">
    <text evidence="2">The sequence shown here is derived from an EMBL/GenBank/DDBJ whole genome shotgun (WGS) entry which is preliminary data.</text>
</comment>
<dbReference type="Proteomes" id="UP000218083">
    <property type="component" value="Unassembled WGS sequence"/>
</dbReference>
<dbReference type="InterPro" id="IPR055768">
    <property type="entry name" value="DUF7344"/>
</dbReference>
<dbReference type="RefSeq" id="WP_095638268.1">
    <property type="nucleotide sequence ID" value="NZ_NSKC01000019.1"/>
</dbReference>
<evidence type="ECO:0000259" key="1">
    <source>
        <dbReference type="Pfam" id="PF24035"/>
    </source>
</evidence>
<proteinExistence type="predicted"/>
<feature type="domain" description="DUF7344" evidence="1">
    <location>
        <begin position="25"/>
        <end position="104"/>
    </location>
</feature>
<reference evidence="2 3" key="1">
    <citation type="submission" date="2017-08" db="EMBL/GenBank/DDBJ databases">
        <title>The strain WRN001 was isolated from Binhai saline alkaline soil, Tianjin, China.</title>
        <authorList>
            <person name="Liu D."/>
            <person name="Zhang G."/>
        </authorList>
    </citation>
    <scope>NUCLEOTIDE SEQUENCE [LARGE SCALE GENOMIC DNA]</scope>
    <source>
        <strain evidence="2 3">WN019</strain>
    </source>
</reference>